<dbReference type="PIRSF" id="PIRSF000332">
    <property type="entry name" value="FMO"/>
    <property type="match status" value="1"/>
</dbReference>
<comment type="function">
    <text evidence="7">Catalyzes the conversion of methylthioalkyl glucosinolates of any chain length into methylsulfinylalkyl glucosinolates.</text>
</comment>
<dbReference type="InterPro" id="IPR050346">
    <property type="entry name" value="FMO-like"/>
</dbReference>
<keyword evidence="10" id="KW-1185">Reference proteome</keyword>
<dbReference type="PANTHER" id="PTHR23023">
    <property type="entry name" value="DIMETHYLANILINE MONOOXYGENASE"/>
    <property type="match status" value="1"/>
</dbReference>
<sequence>MVSSKKVCVIGGGMSGLASARELLREGHDVTVMEQIGGVGGQWLYDPRTDAGDPLGTAGVHSSMYTSVRLISPREMTCFSDFPFFPKNDGTGDARRYPGHAEFLRYIRDFCEAFGLMDVVRLNAKVLHVGLAAPHAAGDGDGNGIKRWKVSWSRHGDCDGEVVTTEEVFDAIVVAVGQYTQPRLPSINGMDKWSRRQLHSHSYRVPDSFHGEVVVVVGFHESGKDIAQELCNVAREVHVSVKSMDGLTPAVSKAVARHHNLHLHLQEGNPCSIVHSESDPGNVMFADGACVVADSIIYCTGYDLSLPFLDTGGLVTVDGDRFGPLFEHTFPPALAPTLSFVGMLRLVMVPRFYEAQGRWVAQVLSGRRQLPSSEEMMRSAEEYDRAREACPSCRLELDYCDVFGAKHCDFPPVEQWKMELLSSAFARVRDGDVESYCDSYHDSDLVREGLRSEGWLPRTP</sequence>
<dbReference type="InterPro" id="IPR000960">
    <property type="entry name" value="Flavin_mOase"/>
</dbReference>
<dbReference type="FunFam" id="3.50.50.60:FF:000147">
    <property type="entry name" value="Flavin-containing monooxygenase"/>
    <property type="match status" value="1"/>
</dbReference>
<dbReference type="EC" id="1.-.-.-" evidence="8"/>
<keyword evidence="5" id="KW-0521">NADP</keyword>
<dbReference type="EMBL" id="OZ075121">
    <property type="protein sequence ID" value="CAL4898039.1"/>
    <property type="molecule type" value="Genomic_DNA"/>
</dbReference>
<evidence type="ECO:0000256" key="4">
    <source>
        <dbReference type="ARBA" id="ARBA00022827"/>
    </source>
</evidence>
<gene>
    <name evidence="9" type="ORF">URODEC1_LOCUS7557</name>
</gene>
<dbReference type="Gene3D" id="3.50.50.60">
    <property type="entry name" value="FAD/NAD(P)-binding domain"/>
    <property type="match status" value="2"/>
</dbReference>
<evidence type="ECO:0000256" key="5">
    <source>
        <dbReference type="ARBA" id="ARBA00022857"/>
    </source>
</evidence>
<evidence type="ECO:0000256" key="2">
    <source>
        <dbReference type="ARBA" id="ARBA00009183"/>
    </source>
</evidence>
<reference evidence="9 10" key="2">
    <citation type="submission" date="2024-10" db="EMBL/GenBank/DDBJ databases">
        <authorList>
            <person name="Ryan C."/>
        </authorList>
    </citation>
    <scope>NUCLEOTIDE SEQUENCE [LARGE SCALE GENOMIC DNA]</scope>
</reference>
<dbReference type="AlphaFoldDB" id="A0ABC8VZB2"/>
<dbReference type="Proteomes" id="UP001497457">
    <property type="component" value="Chromosome 11b"/>
</dbReference>
<proteinExistence type="inferred from homology"/>
<dbReference type="GO" id="GO:0004497">
    <property type="term" value="F:monooxygenase activity"/>
    <property type="evidence" value="ECO:0007669"/>
    <property type="project" value="UniProtKB-KW"/>
</dbReference>
<comment type="cofactor">
    <cofactor evidence="1 8">
        <name>FAD</name>
        <dbReference type="ChEBI" id="CHEBI:57692"/>
    </cofactor>
</comment>
<evidence type="ECO:0000256" key="3">
    <source>
        <dbReference type="ARBA" id="ARBA00022630"/>
    </source>
</evidence>
<evidence type="ECO:0000313" key="10">
    <source>
        <dbReference type="Proteomes" id="UP001497457"/>
    </source>
</evidence>
<organism evidence="9 10">
    <name type="scientific">Urochloa decumbens</name>
    <dbReference type="NCBI Taxonomy" id="240449"/>
    <lineage>
        <taxon>Eukaryota</taxon>
        <taxon>Viridiplantae</taxon>
        <taxon>Streptophyta</taxon>
        <taxon>Embryophyta</taxon>
        <taxon>Tracheophyta</taxon>
        <taxon>Spermatophyta</taxon>
        <taxon>Magnoliopsida</taxon>
        <taxon>Liliopsida</taxon>
        <taxon>Poales</taxon>
        <taxon>Poaceae</taxon>
        <taxon>PACMAD clade</taxon>
        <taxon>Panicoideae</taxon>
        <taxon>Panicodae</taxon>
        <taxon>Paniceae</taxon>
        <taxon>Melinidinae</taxon>
        <taxon>Urochloa</taxon>
    </lineage>
</organism>
<keyword evidence="3 8" id="KW-0285">Flavoprotein</keyword>
<dbReference type="SUPFAM" id="SSF51905">
    <property type="entry name" value="FAD/NAD(P)-binding domain"/>
    <property type="match status" value="2"/>
</dbReference>
<protein>
    <recommendedName>
        <fullName evidence="8">Flavin-containing monooxygenase</fullName>
        <ecNumber evidence="8">1.-.-.-</ecNumber>
    </recommendedName>
</protein>
<evidence type="ECO:0000313" key="9">
    <source>
        <dbReference type="EMBL" id="CAL4898039.1"/>
    </source>
</evidence>
<dbReference type="Pfam" id="PF00743">
    <property type="entry name" value="FMO-like"/>
    <property type="match status" value="2"/>
</dbReference>
<dbReference type="PRINTS" id="PR00370">
    <property type="entry name" value="FMOXYGENASE"/>
</dbReference>
<evidence type="ECO:0000256" key="1">
    <source>
        <dbReference type="ARBA" id="ARBA00001974"/>
    </source>
</evidence>
<reference evidence="10" key="1">
    <citation type="submission" date="2024-06" db="EMBL/GenBank/DDBJ databases">
        <authorList>
            <person name="Ryan C."/>
        </authorList>
    </citation>
    <scope>NUCLEOTIDE SEQUENCE [LARGE SCALE GENOMIC DNA]</scope>
</reference>
<name>A0ABC8VZB2_9POAL</name>
<keyword evidence="8" id="KW-0503">Monooxygenase</keyword>
<keyword evidence="4 8" id="KW-0274">FAD</keyword>
<comment type="similarity">
    <text evidence="2 8">Belongs to the FMO family.</text>
</comment>
<keyword evidence="6 8" id="KW-0560">Oxidoreductase</keyword>
<dbReference type="InterPro" id="IPR020946">
    <property type="entry name" value="Flavin_mOase-like"/>
</dbReference>
<evidence type="ECO:0000256" key="6">
    <source>
        <dbReference type="ARBA" id="ARBA00023002"/>
    </source>
</evidence>
<dbReference type="InterPro" id="IPR036188">
    <property type="entry name" value="FAD/NAD-bd_sf"/>
</dbReference>
<evidence type="ECO:0000256" key="8">
    <source>
        <dbReference type="RuleBase" id="RU361177"/>
    </source>
</evidence>
<accession>A0ABC8VZB2</accession>
<evidence type="ECO:0000256" key="7">
    <source>
        <dbReference type="ARBA" id="ARBA00058243"/>
    </source>
</evidence>